<comment type="subcellular location">
    <subcellularLocation>
        <location evidence="1">Membrane</location>
        <topology evidence="1">Single-pass membrane protein</topology>
    </subcellularLocation>
</comment>
<dbReference type="AlphaFoldDB" id="A0A2T2P8G7"/>
<dbReference type="EMBL" id="KZ678128">
    <property type="protein sequence ID" value="PSN73949.1"/>
    <property type="molecule type" value="Genomic_DNA"/>
</dbReference>
<dbReference type="OrthoDB" id="2162691at2759"/>
<feature type="compositionally biased region" description="Basic and acidic residues" evidence="6">
    <location>
        <begin position="62"/>
        <end position="72"/>
    </location>
</feature>
<feature type="compositionally biased region" description="Polar residues" evidence="6">
    <location>
        <begin position="496"/>
        <end position="513"/>
    </location>
</feature>
<feature type="compositionally biased region" description="Acidic residues" evidence="6">
    <location>
        <begin position="785"/>
        <end position="800"/>
    </location>
</feature>
<proteinExistence type="inferred from homology"/>
<evidence type="ECO:0000256" key="6">
    <source>
        <dbReference type="SAM" id="MobiDB-lite"/>
    </source>
</evidence>
<keyword evidence="5" id="KW-0472">Membrane</keyword>
<reference evidence="8 9" key="1">
    <citation type="journal article" date="2018" name="Front. Microbiol.">
        <title>Genome-Wide Analysis of Corynespora cassiicola Leaf Fall Disease Putative Effectors.</title>
        <authorList>
            <person name="Lopez D."/>
            <person name="Ribeiro S."/>
            <person name="Label P."/>
            <person name="Fumanal B."/>
            <person name="Venisse J.S."/>
            <person name="Kohler A."/>
            <person name="de Oliveira R.R."/>
            <person name="Labutti K."/>
            <person name="Lipzen A."/>
            <person name="Lail K."/>
            <person name="Bauer D."/>
            <person name="Ohm R.A."/>
            <person name="Barry K.W."/>
            <person name="Spatafora J."/>
            <person name="Grigoriev I.V."/>
            <person name="Martin F.M."/>
            <person name="Pujade-Renaud V."/>
        </authorList>
    </citation>
    <scope>NUCLEOTIDE SEQUENCE [LARGE SCALE GENOMIC DNA]</scope>
    <source>
        <strain evidence="8 9">Philippines</strain>
    </source>
</reference>
<dbReference type="CDD" id="cd13220">
    <property type="entry name" value="PH-GRAM_GRAMDC"/>
    <property type="match status" value="1"/>
</dbReference>
<keyword evidence="4" id="KW-1133">Transmembrane helix</keyword>
<dbReference type="GO" id="GO:0032366">
    <property type="term" value="P:intracellular sterol transport"/>
    <property type="evidence" value="ECO:0007669"/>
    <property type="project" value="TreeGrafter"/>
</dbReference>
<dbReference type="InterPro" id="IPR051482">
    <property type="entry name" value="Cholesterol_transport"/>
</dbReference>
<comment type="similarity">
    <text evidence="2">Belongs to the YSP2 family.</text>
</comment>
<evidence type="ECO:0000256" key="1">
    <source>
        <dbReference type="ARBA" id="ARBA00004167"/>
    </source>
</evidence>
<dbReference type="GO" id="GO:0120015">
    <property type="term" value="F:sterol transfer activity"/>
    <property type="evidence" value="ECO:0007669"/>
    <property type="project" value="TreeGrafter"/>
</dbReference>
<sequence length="1237" mass="130929">MAAVDQRARSTTPSRGQKTSRDNSLAAPANSTTSKGGISSSTTSIASSDGHGDGLQSAGDGTLDKFKSRTSDDGNSETSSHRRKMSRLFKGRRRRKSTAPDDLSQGDANEDVPPLPDSKPQSVQNVDPPFQSDESLGLHKSVASSLLTEDSDADASPVRPRISPHHSHSGYLTLSSPLIASETVDSVSQSDATLVDSTTSAPADEPLTPRHAKTIDINAANKRGASPVGKLKEAFAPTRRSTSPNNNNTNSTNGNKLQTLFGGKQRPTKVLEDPTPLQASPPQIHVSDETRSTPDLPSQAPRRIVTQIPATPPNVVDAPTTFVTPPTPTDTRSPASPTGSTASSKSGAKHASSQSNPNVVVSPSGNMISHRRVRSATNPPSKLSNSITAPLTPTIEEAKTPGGTAVPPQSPSGFFSSVFSAAQNAANSLSTTIANTTTINKNKPGVQQKEEDKKTTDVGGEEVIGPDNAQADEAAGSEKRRLAVETLGSGNLSLAQLGITESSDPSPMSSATNLAMKGDEASAKAEDMAAAQAVSAAYAAEKPATFNERPRSLASGAASPPRVSEITDSPASASIQRQGSIRSRISGGRKRRHRGSSATTGNTIAAAIGASTSTLAPQAAMNGQRLNGTGFAVAAPKRNRDFHNLFKSVPEDDYLIEDYSAALQKEILLQGRLYVSEGHLCFSSNILGWVTNLVISFDEVVSVEKKSTAVLFPNAIVIQTLHARNVFASFLARDSTYDLIIGIWKISHPNLKSSLNGVTLDGSGTGDKTEKAESIGSDDGGSIQDSEDEVYDEDAEEDDGIGSFTEAGEGSVADSDHGSMTAETRKASAAVAQAVGGGSTKLSESAEAALSNAVPSQDFPGASSHGPTDCGDAAQHYDKLLIDTTIPAPLGKIYSMMFGPASGEFMRKWLVEDQKSTDLQMEDDKKGLGEDKKTFNYSYIKPLPGSIGPRQTKCNIAMTLEQFDLEKAVTVLCSTGTPDVPSGSIFLTKTRYCLMWGPNNSTRLIMTFTVEWSGKSWLKGPIEKGANDGQMTYATSLTSALRAAVSSKAGPAKVGKGGKLKKRSKAQAADETAAVAATDSPLASQSKANDWGVLEPIRGLLGPVADIIDPLFTTQGLTILLFVLLIYSWFFRGPAPGLTSSPLSPAQRQLAYEEIWRSEESELWKWLEERVALDRVHSSVSGSRSSRGYDYQVRLSKESKSMKEREIDEAIRMTEEHLRALKGAVTREKETASKPSS</sequence>
<keyword evidence="9" id="KW-1185">Reference proteome</keyword>
<evidence type="ECO:0000256" key="5">
    <source>
        <dbReference type="ARBA" id="ARBA00023136"/>
    </source>
</evidence>
<dbReference type="GO" id="GO:0005886">
    <property type="term" value="C:plasma membrane"/>
    <property type="evidence" value="ECO:0007669"/>
    <property type="project" value="TreeGrafter"/>
</dbReference>
<dbReference type="GO" id="GO:0005739">
    <property type="term" value="C:mitochondrion"/>
    <property type="evidence" value="ECO:0007669"/>
    <property type="project" value="TreeGrafter"/>
</dbReference>
<dbReference type="SMART" id="SM00568">
    <property type="entry name" value="GRAM"/>
    <property type="match status" value="1"/>
</dbReference>
<feature type="region of interest" description="Disordered" evidence="6">
    <location>
        <begin position="762"/>
        <end position="825"/>
    </location>
</feature>
<dbReference type="Proteomes" id="UP000240883">
    <property type="component" value="Unassembled WGS sequence"/>
</dbReference>
<feature type="compositionally biased region" description="Low complexity" evidence="6">
    <location>
        <begin position="319"/>
        <end position="364"/>
    </location>
</feature>
<evidence type="ECO:0000256" key="3">
    <source>
        <dbReference type="ARBA" id="ARBA00022692"/>
    </source>
</evidence>
<dbReference type="Gene3D" id="2.30.29.30">
    <property type="entry name" value="Pleckstrin-homology domain (PH domain)/Phosphotyrosine-binding domain (PTB)"/>
    <property type="match status" value="1"/>
</dbReference>
<dbReference type="GO" id="GO:0140268">
    <property type="term" value="C:endoplasmic reticulum-plasma membrane contact site"/>
    <property type="evidence" value="ECO:0007669"/>
    <property type="project" value="TreeGrafter"/>
</dbReference>
<keyword evidence="3" id="KW-0812">Transmembrane</keyword>
<feature type="region of interest" description="Disordered" evidence="6">
    <location>
        <begin position="496"/>
        <end position="517"/>
    </location>
</feature>
<feature type="region of interest" description="Disordered" evidence="6">
    <location>
        <begin position="1"/>
        <end position="411"/>
    </location>
</feature>
<feature type="region of interest" description="Disordered" evidence="6">
    <location>
        <begin position="435"/>
        <end position="479"/>
    </location>
</feature>
<feature type="compositionally biased region" description="Polar residues" evidence="6">
    <location>
        <begin position="170"/>
        <end position="201"/>
    </location>
</feature>
<evidence type="ECO:0000256" key="2">
    <source>
        <dbReference type="ARBA" id="ARBA00006582"/>
    </source>
</evidence>
<dbReference type="InterPro" id="IPR011993">
    <property type="entry name" value="PH-like_dom_sf"/>
</dbReference>
<evidence type="ECO:0000259" key="7">
    <source>
        <dbReference type="PROSITE" id="PS51778"/>
    </source>
</evidence>
<dbReference type="GO" id="GO:0032541">
    <property type="term" value="C:cortical endoplasmic reticulum"/>
    <property type="evidence" value="ECO:0007669"/>
    <property type="project" value="TreeGrafter"/>
</dbReference>
<dbReference type="GO" id="GO:0032934">
    <property type="term" value="F:sterol binding"/>
    <property type="evidence" value="ECO:0007669"/>
    <property type="project" value="TreeGrafter"/>
</dbReference>
<gene>
    <name evidence="8" type="ORF">BS50DRAFT_566867</name>
</gene>
<dbReference type="GO" id="GO:0005789">
    <property type="term" value="C:endoplasmic reticulum membrane"/>
    <property type="evidence" value="ECO:0007669"/>
    <property type="project" value="TreeGrafter"/>
</dbReference>
<accession>A0A2T2P8G7</accession>
<dbReference type="PANTHER" id="PTHR23319">
    <property type="entry name" value="GRAM DOMAIN CONTAINING 1B, ISOFORM E"/>
    <property type="match status" value="1"/>
</dbReference>
<name>A0A2T2P8G7_CORCC</name>
<evidence type="ECO:0000256" key="4">
    <source>
        <dbReference type="ARBA" id="ARBA00022989"/>
    </source>
</evidence>
<dbReference type="InterPro" id="IPR004182">
    <property type="entry name" value="GRAM"/>
</dbReference>
<dbReference type="InterPro" id="IPR031968">
    <property type="entry name" value="VASt"/>
</dbReference>
<protein>
    <recommendedName>
        <fullName evidence="7">VASt domain-containing protein</fullName>
    </recommendedName>
</protein>
<evidence type="ECO:0000313" key="9">
    <source>
        <dbReference type="Proteomes" id="UP000240883"/>
    </source>
</evidence>
<organism evidence="8 9">
    <name type="scientific">Corynespora cassiicola Philippines</name>
    <dbReference type="NCBI Taxonomy" id="1448308"/>
    <lineage>
        <taxon>Eukaryota</taxon>
        <taxon>Fungi</taxon>
        <taxon>Dikarya</taxon>
        <taxon>Ascomycota</taxon>
        <taxon>Pezizomycotina</taxon>
        <taxon>Dothideomycetes</taxon>
        <taxon>Pleosporomycetidae</taxon>
        <taxon>Pleosporales</taxon>
        <taxon>Corynesporascaceae</taxon>
        <taxon>Corynespora</taxon>
    </lineage>
</organism>
<feature type="region of interest" description="Disordered" evidence="6">
    <location>
        <begin position="544"/>
        <end position="603"/>
    </location>
</feature>
<dbReference type="STRING" id="1448308.A0A2T2P8G7"/>
<feature type="compositionally biased region" description="Basic residues" evidence="6">
    <location>
        <begin position="81"/>
        <end position="97"/>
    </location>
</feature>
<feature type="compositionally biased region" description="Low complexity" evidence="6">
    <location>
        <begin position="572"/>
        <end position="586"/>
    </location>
</feature>
<dbReference type="PROSITE" id="PS51778">
    <property type="entry name" value="VAST"/>
    <property type="match status" value="1"/>
</dbReference>
<feature type="compositionally biased region" description="Polar residues" evidence="6">
    <location>
        <begin position="375"/>
        <end position="391"/>
    </location>
</feature>
<evidence type="ECO:0000313" key="8">
    <source>
        <dbReference type="EMBL" id="PSN73949.1"/>
    </source>
</evidence>
<feature type="compositionally biased region" description="Low complexity" evidence="6">
    <location>
        <begin position="31"/>
        <end position="48"/>
    </location>
</feature>
<dbReference type="Pfam" id="PF02893">
    <property type="entry name" value="GRAM"/>
    <property type="match status" value="1"/>
</dbReference>
<feature type="domain" description="VASt" evidence="7">
    <location>
        <begin position="877"/>
        <end position="1049"/>
    </location>
</feature>
<feature type="compositionally biased region" description="Low complexity" evidence="6">
    <location>
        <begin position="237"/>
        <end position="253"/>
    </location>
</feature>
<dbReference type="PANTHER" id="PTHR23319:SF4">
    <property type="entry name" value="GRAM DOMAIN CONTAINING 1B, ISOFORM E"/>
    <property type="match status" value="1"/>
</dbReference>
<dbReference type="Pfam" id="PF16016">
    <property type="entry name" value="VASt"/>
    <property type="match status" value="1"/>
</dbReference>